<dbReference type="GO" id="GO:0006545">
    <property type="term" value="P:glycine biosynthetic process"/>
    <property type="evidence" value="ECO:0007669"/>
    <property type="project" value="TreeGrafter"/>
</dbReference>
<name>A0A895YLN8_9ACTN</name>
<dbReference type="PANTHER" id="PTHR48097:SF9">
    <property type="entry name" value="L-THREONINE ALDOLASE"/>
    <property type="match status" value="1"/>
</dbReference>
<dbReference type="PANTHER" id="PTHR48097">
    <property type="entry name" value="L-THREONINE ALDOLASE-RELATED"/>
    <property type="match status" value="1"/>
</dbReference>
<dbReference type="Proteomes" id="UP000662857">
    <property type="component" value="Chromosome"/>
</dbReference>
<dbReference type="EMBL" id="CP070499">
    <property type="protein sequence ID" value="QSB16233.1"/>
    <property type="molecule type" value="Genomic_DNA"/>
</dbReference>
<sequence>MSRPVDLRSDTVTRPTPAMREAMAQAEVGDDVYGEDPSLGALEAAAAIRFGQEAALFTPSGVMANQIALQLLVSPGQELLCDADAHVVTYEGGAAAVHGGISTRTWQPAGAAIDVAAVAGMIRPDGFHAVPTAAIAVEQTHNRSGGTVIPFDTLRALRVVTEEHGVGLHCDGARIWHAHIADGVPLADYGQQFDTLSVCLSKGLGAPVGSLVISSAERIARARTIRARMGGAMRQAGVLAAAGQYALEHHVARLADDHDRAARLAAALAPSGVVDPAAVRTNIVALDLTKAPLDGPSLGAAAREQGVLVSVLGPRFGRLVTHLDVTDADLDRAIDVLLPLLTR</sequence>
<dbReference type="InterPro" id="IPR001597">
    <property type="entry name" value="ArAA_b-elim_lyase/Thr_aldolase"/>
</dbReference>
<dbReference type="GO" id="GO:0005829">
    <property type="term" value="C:cytosol"/>
    <property type="evidence" value="ECO:0007669"/>
    <property type="project" value="TreeGrafter"/>
</dbReference>
<keyword evidence="3" id="KW-0663">Pyridoxal phosphate</keyword>
<dbReference type="GO" id="GO:0006567">
    <property type="term" value="P:L-threonine catabolic process"/>
    <property type="evidence" value="ECO:0007669"/>
    <property type="project" value="TreeGrafter"/>
</dbReference>
<proteinExistence type="inferred from homology"/>
<feature type="modified residue" description="N6-(pyridoxal phosphate)lysine" evidence="5">
    <location>
        <position position="202"/>
    </location>
</feature>
<comment type="cofactor">
    <cofactor evidence="1">
        <name>pyridoxal 5'-phosphate</name>
        <dbReference type="ChEBI" id="CHEBI:597326"/>
    </cofactor>
</comment>
<dbReference type="Gene3D" id="3.40.640.10">
    <property type="entry name" value="Type I PLP-dependent aspartate aminotransferase-like (Major domain)"/>
    <property type="match status" value="1"/>
</dbReference>
<dbReference type="Gene3D" id="3.90.1150.10">
    <property type="entry name" value="Aspartate Aminotransferase, domain 1"/>
    <property type="match status" value="1"/>
</dbReference>
<accession>A0A895YLN8</accession>
<gene>
    <name evidence="7" type="ORF">JQS43_08035</name>
</gene>
<dbReference type="SUPFAM" id="SSF53383">
    <property type="entry name" value="PLP-dependent transferases"/>
    <property type="match status" value="1"/>
</dbReference>
<evidence type="ECO:0000313" key="7">
    <source>
        <dbReference type="EMBL" id="QSB16233.1"/>
    </source>
</evidence>
<keyword evidence="7" id="KW-0808">Transferase</keyword>
<dbReference type="Pfam" id="PF01212">
    <property type="entry name" value="Beta_elim_lyase"/>
    <property type="match status" value="1"/>
</dbReference>
<evidence type="ECO:0000256" key="3">
    <source>
        <dbReference type="ARBA" id="ARBA00022898"/>
    </source>
</evidence>
<dbReference type="KEGG" id="nhy:JQS43_08035"/>
<keyword evidence="7" id="KW-0032">Aminotransferase</keyword>
<evidence type="ECO:0000256" key="1">
    <source>
        <dbReference type="ARBA" id="ARBA00001933"/>
    </source>
</evidence>
<dbReference type="PIRSF" id="PIRSF017617">
    <property type="entry name" value="Thr_aldolase"/>
    <property type="match status" value="1"/>
</dbReference>
<evidence type="ECO:0000256" key="4">
    <source>
        <dbReference type="ARBA" id="ARBA00023239"/>
    </source>
</evidence>
<evidence type="ECO:0000313" key="8">
    <source>
        <dbReference type="Proteomes" id="UP000662857"/>
    </source>
</evidence>
<dbReference type="RefSeq" id="WP_275581051.1">
    <property type="nucleotide sequence ID" value="NZ_CP070499.1"/>
</dbReference>
<keyword evidence="4" id="KW-0456">Lyase</keyword>
<dbReference type="InterPro" id="IPR023603">
    <property type="entry name" value="Low_specificity_L-TA-like"/>
</dbReference>
<evidence type="ECO:0000259" key="6">
    <source>
        <dbReference type="Pfam" id="PF01212"/>
    </source>
</evidence>
<dbReference type="InterPro" id="IPR015424">
    <property type="entry name" value="PyrdxlP-dep_Trfase"/>
</dbReference>
<dbReference type="InterPro" id="IPR015422">
    <property type="entry name" value="PyrdxlP-dep_Trfase_small"/>
</dbReference>
<organism evidence="7 8">
    <name type="scientific">Natronosporangium hydrolyticum</name>
    <dbReference type="NCBI Taxonomy" id="2811111"/>
    <lineage>
        <taxon>Bacteria</taxon>
        <taxon>Bacillati</taxon>
        <taxon>Actinomycetota</taxon>
        <taxon>Actinomycetes</taxon>
        <taxon>Micromonosporales</taxon>
        <taxon>Micromonosporaceae</taxon>
        <taxon>Natronosporangium</taxon>
    </lineage>
</organism>
<comment type="similarity">
    <text evidence="2">Belongs to the threonine aldolase family.</text>
</comment>
<keyword evidence="8" id="KW-1185">Reference proteome</keyword>
<dbReference type="AlphaFoldDB" id="A0A895YLN8"/>
<dbReference type="InterPro" id="IPR015421">
    <property type="entry name" value="PyrdxlP-dep_Trfase_major"/>
</dbReference>
<dbReference type="GO" id="GO:0008732">
    <property type="term" value="F:L-allo-threonine aldolase activity"/>
    <property type="evidence" value="ECO:0007669"/>
    <property type="project" value="TreeGrafter"/>
</dbReference>
<dbReference type="NCBIfam" id="NF041359">
    <property type="entry name" value="GntG_guanitoxin"/>
    <property type="match status" value="1"/>
</dbReference>
<dbReference type="GO" id="GO:0008483">
    <property type="term" value="F:transaminase activity"/>
    <property type="evidence" value="ECO:0007669"/>
    <property type="project" value="UniProtKB-KW"/>
</dbReference>
<evidence type="ECO:0000256" key="5">
    <source>
        <dbReference type="PIRSR" id="PIRSR017617-1"/>
    </source>
</evidence>
<protein>
    <submittedName>
        <fullName evidence="7">Aminotransferase class I/II-fold pyridoxal phosphate-dependent enzyme</fullName>
    </submittedName>
</protein>
<reference evidence="7" key="1">
    <citation type="submission" date="2021-02" db="EMBL/GenBank/DDBJ databases">
        <title>Natrosporangium hydrolyticum gen. nov., sp. nov, a haloalkaliphilic actinobacterium from a soda solonchak soil.</title>
        <authorList>
            <person name="Sorokin D.Y."/>
            <person name="Khijniak T.V."/>
            <person name="Zakharycheva A.P."/>
            <person name="Boueva O.V."/>
            <person name="Ariskina E.V."/>
            <person name="Hahnke R.L."/>
            <person name="Bunk B."/>
            <person name="Sproer C."/>
            <person name="Schumann P."/>
            <person name="Evtushenko L.I."/>
            <person name="Kublanov I.V."/>
        </authorList>
    </citation>
    <scope>NUCLEOTIDE SEQUENCE</scope>
    <source>
        <strain evidence="7">DSM 106523</strain>
    </source>
</reference>
<dbReference type="FunFam" id="3.40.640.10:FF:000030">
    <property type="entry name" value="Low-specificity L-threonine aldolase"/>
    <property type="match status" value="1"/>
</dbReference>
<evidence type="ECO:0000256" key="2">
    <source>
        <dbReference type="ARBA" id="ARBA00006966"/>
    </source>
</evidence>
<feature type="domain" description="Aromatic amino acid beta-eliminating lyase/threonine aldolase" evidence="6">
    <location>
        <begin position="6"/>
        <end position="289"/>
    </location>
</feature>